<protein>
    <submittedName>
        <fullName evidence="1">Uncharacterized protein</fullName>
    </submittedName>
</protein>
<accession>A0AAU9IRQ8</accession>
<reference evidence="1" key="1">
    <citation type="submission" date="2021-09" db="EMBL/GenBank/DDBJ databases">
        <authorList>
            <consortium name="AG Swart"/>
            <person name="Singh M."/>
            <person name="Singh A."/>
            <person name="Seah K."/>
            <person name="Emmerich C."/>
        </authorList>
    </citation>
    <scope>NUCLEOTIDE SEQUENCE</scope>
    <source>
        <strain evidence="1">ATCC30299</strain>
    </source>
</reference>
<comment type="caution">
    <text evidence="1">The sequence shown here is derived from an EMBL/GenBank/DDBJ whole genome shotgun (WGS) entry which is preliminary data.</text>
</comment>
<name>A0AAU9IRQ8_9CILI</name>
<dbReference type="EMBL" id="CAJZBQ010000005">
    <property type="protein sequence ID" value="CAG9312190.1"/>
    <property type="molecule type" value="Genomic_DNA"/>
</dbReference>
<organism evidence="1 2">
    <name type="scientific">Blepharisma stoltei</name>
    <dbReference type="NCBI Taxonomy" id="1481888"/>
    <lineage>
        <taxon>Eukaryota</taxon>
        <taxon>Sar</taxon>
        <taxon>Alveolata</taxon>
        <taxon>Ciliophora</taxon>
        <taxon>Postciliodesmatophora</taxon>
        <taxon>Heterotrichea</taxon>
        <taxon>Heterotrichida</taxon>
        <taxon>Blepharismidae</taxon>
        <taxon>Blepharisma</taxon>
    </lineage>
</organism>
<gene>
    <name evidence="1" type="ORF">BSTOLATCC_MIC5608</name>
</gene>
<keyword evidence="2" id="KW-1185">Reference proteome</keyword>
<sequence length="75" mass="8877">MQFQNNQAKAIEVSKDGWVTYRQFPTLGYSHSIAFHSQDFGILRQTTNHKLEQAWSKRLKRIWSITICIFIDFSI</sequence>
<dbReference type="AlphaFoldDB" id="A0AAU9IRQ8"/>
<evidence type="ECO:0000313" key="1">
    <source>
        <dbReference type="EMBL" id="CAG9312190.1"/>
    </source>
</evidence>
<proteinExistence type="predicted"/>
<evidence type="ECO:0000313" key="2">
    <source>
        <dbReference type="Proteomes" id="UP001162131"/>
    </source>
</evidence>
<dbReference type="Proteomes" id="UP001162131">
    <property type="component" value="Unassembled WGS sequence"/>
</dbReference>